<gene>
    <name evidence="2" type="ORF">DJ52_05980</name>
</gene>
<organism evidence="2 3">
    <name type="scientific">Brachyspira murdochii</name>
    <dbReference type="NCBI Taxonomy" id="84378"/>
    <lineage>
        <taxon>Bacteria</taxon>
        <taxon>Pseudomonadati</taxon>
        <taxon>Spirochaetota</taxon>
        <taxon>Spirochaetia</taxon>
        <taxon>Brachyspirales</taxon>
        <taxon>Brachyspiraceae</taxon>
        <taxon>Brachyspira</taxon>
    </lineage>
</organism>
<dbReference type="EMBL" id="JJMJ01000091">
    <property type="protein sequence ID" value="PPS22259.1"/>
    <property type="molecule type" value="Genomic_DNA"/>
</dbReference>
<accession>A0ABX5B4L0</accession>
<dbReference type="Pfam" id="PF00535">
    <property type="entry name" value="Glycos_transf_2"/>
    <property type="match status" value="1"/>
</dbReference>
<comment type="caution">
    <text evidence="2">The sequence shown here is derived from an EMBL/GenBank/DDBJ whole genome shotgun (WGS) entry which is preliminary data.</text>
</comment>
<evidence type="ECO:0000259" key="1">
    <source>
        <dbReference type="Pfam" id="PF00535"/>
    </source>
</evidence>
<dbReference type="Gene3D" id="3.90.550.10">
    <property type="entry name" value="Spore Coat Polysaccharide Biosynthesis Protein SpsA, Chain A"/>
    <property type="match status" value="1"/>
</dbReference>
<evidence type="ECO:0000313" key="3">
    <source>
        <dbReference type="Proteomes" id="UP000238924"/>
    </source>
</evidence>
<proteinExistence type="predicted"/>
<sequence length="232" mass="27546">MINNYVKITVITPTYNRANFLPKTIESILNQTYSNFEYYILDDGSTDNTKEVVEPYLRDKRVKYLYHDNVGEPETVNWGWSLAKGEYFTQINSDDVVSNNLFEEMVKAMDSNKDKVLAYPDFYLIDEDDNIIGEANYPDWDFISALSKFACYPAAVGTFIRKKSFKNWDKLRTNKYKHINDNEMYWDMALEGDFLHVPLKLGSWRIHKNQISFFRVDSIPEREQWHEYIFQN</sequence>
<evidence type="ECO:0000313" key="2">
    <source>
        <dbReference type="EMBL" id="PPS22259.1"/>
    </source>
</evidence>
<dbReference type="InterPro" id="IPR029044">
    <property type="entry name" value="Nucleotide-diphossugar_trans"/>
</dbReference>
<dbReference type="SUPFAM" id="SSF53448">
    <property type="entry name" value="Nucleotide-diphospho-sugar transferases"/>
    <property type="match status" value="1"/>
</dbReference>
<name>A0ABX5B4L0_9SPIR</name>
<protein>
    <recommendedName>
        <fullName evidence="1">Glycosyltransferase 2-like domain-containing protein</fullName>
    </recommendedName>
</protein>
<keyword evidence="3" id="KW-1185">Reference proteome</keyword>
<dbReference type="PANTHER" id="PTHR22916:SF3">
    <property type="entry name" value="UDP-GLCNAC:BETAGAL BETA-1,3-N-ACETYLGLUCOSAMINYLTRANSFERASE-LIKE PROTEIN 1"/>
    <property type="match status" value="1"/>
</dbReference>
<dbReference type="Proteomes" id="UP000238924">
    <property type="component" value="Unassembled WGS sequence"/>
</dbReference>
<reference evidence="2 3" key="1">
    <citation type="submission" date="2014-04" db="EMBL/GenBank/DDBJ databases">
        <title>Whole genome sequence of 'Brachyspira hampsonii' D13-03603F2.</title>
        <authorList>
            <person name="Patterson A.H."/>
            <person name="Chaban B."/>
            <person name="Fernando C."/>
            <person name="Harding J.C."/>
            <person name="Hill J.E."/>
        </authorList>
    </citation>
    <scope>NUCLEOTIDE SEQUENCE [LARGE SCALE GENOMIC DNA]</scope>
    <source>
        <strain evidence="2 3">D13-03603F2</strain>
    </source>
</reference>
<dbReference type="PANTHER" id="PTHR22916">
    <property type="entry name" value="GLYCOSYLTRANSFERASE"/>
    <property type="match status" value="1"/>
</dbReference>
<dbReference type="InterPro" id="IPR001173">
    <property type="entry name" value="Glyco_trans_2-like"/>
</dbReference>
<dbReference type="RefSeq" id="WP_181039119.1">
    <property type="nucleotide sequence ID" value="NZ_JJMJ01000091.1"/>
</dbReference>
<feature type="domain" description="Glycosyltransferase 2-like" evidence="1">
    <location>
        <begin position="9"/>
        <end position="125"/>
    </location>
</feature>